<accession>A0AAD4IKY2</accession>
<evidence type="ECO:0000313" key="1">
    <source>
        <dbReference type="EMBL" id="KAG9196249.1"/>
    </source>
</evidence>
<sequence length="179" mass="20163">MGLPSFYSFFSKSRDTEAQSAVLTPPSPYPVTPPSLPIIPKLTKAFAIVLKSTQLCDFLTWILHHDVIELPEVPEAWYKWISNIEMRGWIVLGNFLAKSQESGAAYEFDLIVLDSICDRIGLSRSTVHVLLIRFADPEKMEYSSLVSDGSMLQDDDATRLEVLQTTQSKLYELYKLASA</sequence>
<comment type="caution">
    <text evidence="1">The sequence shown here is derived from an EMBL/GenBank/DDBJ whole genome shotgun (WGS) entry which is preliminary data.</text>
</comment>
<dbReference type="EMBL" id="JAANER010000001">
    <property type="protein sequence ID" value="KAG9196249.1"/>
    <property type="molecule type" value="Genomic_DNA"/>
</dbReference>
<gene>
    <name evidence="1" type="ORF">G6011_01370</name>
</gene>
<dbReference type="AlphaFoldDB" id="A0AAD4IKY2"/>
<reference evidence="1" key="1">
    <citation type="submission" date="2021-07" db="EMBL/GenBank/DDBJ databases">
        <title>Genome Resource of American Ginseng Black Spot Pathogen Alternaria panax.</title>
        <authorList>
            <person name="Qiu C."/>
            <person name="Wang W."/>
            <person name="Liu Z."/>
        </authorList>
    </citation>
    <scope>NUCLEOTIDE SEQUENCE</scope>
    <source>
        <strain evidence="1">BNCC115425</strain>
    </source>
</reference>
<organism evidence="1 2">
    <name type="scientific">Alternaria panax</name>
    <dbReference type="NCBI Taxonomy" id="48097"/>
    <lineage>
        <taxon>Eukaryota</taxon>
        <taxon>Fungi</taxon>
        <taxon>Dikarya</taxon>
        <taxon>Ascomycota</taxon>
        <taxon>Pezizomycotina</taxon>
        <taxon>Dothideomycetes</taxon>
        <taxon>Pleosporomycetidae</taxon>
        <taxon>Pleosporales</taxon>
        <taxon>Pleosporineae</taxon>
        <taxon>Pleosporaceae</taxon>
        <taxon>Alternaria</taxon>
        <taxon>Alternaria sect. Panax</taxon>
    </lineage>
</organism>
<name>A0AAD4IKY2_9PLEO</name>
<protein>
    <submittedName>
        <fullName evidence="1">Uncharacterized protein</fullName>
    </submittedName>
</protein>
<evidence type="ECO:0000313" key="2">
    <source>
        <dbReference type="Proteomes" id="UP001199106"/>
    </source>
</evidence>
<dbReference type="Proteomes" id="UP001199106">
    <property type="component" value="Unassembled WGS sequence"/>
</dbReference>
<proteinExistence type="predicted"/>
<keyword evidence="2" id="KW-1185">Reference proteome</keyword>